<comment type="caution">
    <text evidence="1">The sequence shown here is derived from an EMBL/GenBank/DDBJ whole genome shotgun (WGS) entry which is preliminary data.</text>
</comment>
<organism evidence="1 2">
    <name type="scientific">Catharanthus roseus</name>
    <name type="common">Madagascar periwinkle</name>
    <name type="synonym">Vinca rosea</name>
    <dbReference type="NCBI Taxonomy" id="4058"/>
    <lineage>
        <taxon>Eukaryota</taxon>
        <taxon>Viridiplantae</taxon>
        <taxon>Streptophyta</taxon>
        <taxon>Embryophyta</taxon>
        <taxon>Tracheophyta</taxon>
        <taxon>Spermatophyta</taxon>
        <taxon>Magnoliopsida</taxon>
        <taxon>eudicotyledons</taxon>
        <taxon>Gunneridae</taxon>
        <taxon>Pentapetalae</taxon>
        <taxon>asterids</taxon>
        <taxon>lamiids</taxon>
        <taxon>Gentianales</taxon>
        <taxon>Apocynaceae</taxon>
        <taxon>Rauvolfioideae</taxon>
        <taxon>Vinceae</taxon>
        <taxon>Catharanthinae</taxon>
        <taxon>Catharanthus</taxon>
    </lineage>
</organism>
<protein>
    <submittedName>
        <fullName evidence="1">Uncharacterized protein</fullName>
    </submittedName>
</protein>
<reference evidence="2" key="1">
    <citation type="journal article" date="2023" name="Nat. Plants">
        <title>Single-cell RNA sequencing provides a high-resolution roadmap for understanding the multicellular compartmentation of specialized metabolism.</title>
        <authorList>
            <person name="Sun S."/>
            <person name="Shen X."/>
            <person name="Li Y."/>
            <person name="Li Y."/>
            <person name="Wang S."/>
            <person name="Li R."/>
            <person name="Zhang H."/>
            <person name="Shen G."/>
            <person name="Guo B."/>
            <person name="Wei J."/>
            <person name="Xu J."/>
            <person name="St-Pierre B."/>
            <person name="Chen S."/>
            <person name="Sun C."/>
        </authorList>
    </citation>
    <scope>NUCLEOTIDE SEQUENCE [LARGE SCALE GENOMIC DNA]</scope>
</reference>
<name>A0ACC0AJZ6_CATRO</name>
<dbReference type="Proteomes" id="UP001060085">
    <property type="component" value="Linkage Group LG06"/>
</dbReference>
<proteinExistence type="predicted"/>
<keyword evidence="2" id="KW-1185">Reference proteome</keyword>
<sequence>MRTYLNKLQSYLSEQRSKNIIRSMSESFCEMGTVMKLGAEKPLVIFSKSDCGICHSIKTLLINNFGANPTVYELDQHPDGRELERQLRAMGRDPCVPTVFIGKELIGGSDEVISLNVKGKLKPLLIKANAIWV</sequence>
<evidence type="ECO:0000313" key="2">
    <source>
        <dbReference type="Proteomes" id="UP001060085"/>
    </source>
</evidence>
<accession>A0ACC0AJZ6</accession>
<dbReference type="EMBL" id="CM044706">
    <property type="protein sequence ID" value="KAI5659821.1"/>
    <property type="molecule type" value="Genomic_DNA"/>
</dbReference>
<gene>
    <name evidence="1" type="ORF">M9H77_28614</name>
</gene>
<evidence type="ECO:0000313" key="1">
    <source>
        <dbReference type="EMBL" id="KAI5659821.1"/>
    </source>
</evidence>